<evidence type="ECO:0008006" key="3">
    <source>
        <dbReference type="Google" id="ProtNLM"/>
    </source>
</evidence>
<reference evidence="1 2" key="1">
    <citation type="submission" date="2016-09" db="EMBL/GenBank/DDBJ databases">
        <title>Pseudonocardia autotrophica DSM535, a candidate organism with high potential of specific P450 cytochromes.</title>
        <authorList>
            <person name="Grumaz C."/>
            <person name="Vainshtein Y."/>
            <person name="Kirstahler P."/>
            <person name="Sohn K."/>
        </authorList>
    </citation>
    <scope>NUCLEOTIDE SEQUENCE [LARGE SCALE GENOMIC DNA]</scope>
    <source>
        <strain evidence="1 2">DSM 535</strain>
    </source>
</reference>
<keyword evidence="2" id="KW-1185">Reference proteome</keyword>
<accession>A0A1Y2ML04</accession>
<dbReference type="EMBL" id="MIGB01000053">
    <property type="protein sequence ID" value="OSY35337.1"/>
    <property type="molecule type" value="Genomic_DNA"/>
</dbReference>
<dbReference type="AlphaFoldDB" id="A0A1Y2ML04"/>
<evidence type="ECO:0000313" key="1">
    <source>
        <dbReference type="EMBL" id="OSY35337.1"/>
    </source>
</evidence>
<evidence type="ECO:0000313" key="2">
    <source>
        <dbReference type="Proteomes" id="UP000194360"/>
    </source>
</evidence>
<sequence length="51" mass="5353">MAAETDPGVVFVCRGCETEYPPALGECPECGDWAFTAALSPALLPVPRRAS</sequence>
<protein>
    <recommendedName>
        <fullName evidence="3">DUF35 domain-containing protein</fullName>
    </recommendedName>
</protein>
<organism evidence="1 2">
    <name type="scientific">Pseudonocardia autotrophica</name>
    <name type="common">Amycolata autotrophica</name>
    <name type="synonym">Nocardia autotrophica</name>
    <dbReference type="NCBI Taxonomy" id="2074"/>
    <lineage>
        <taxon>Bacteria</taxon>
        <taxon>Bacillati</taxon>
        <taxon>Actinomycetota</taxon>
        <taxon>Actinomycetes</taxon>
        <taxon>Pseudonocardiales</taxon>
        <taxon>Pseudonocardiaceae</taxon>
        <taxon>Pseudonocardia</taxon>
    </lineage>
</organism>
<name>A0A1Y2ML04_PSEAH</name>
<gene>
    <name evidence="1" type="ORF">BG845_06095</name>
</gene>
<comment type="caution">
    <text evidence="1">The sequence shown here is derived from an EMBL/GenBank/DDBJ whole genome shotgun (WGS) entry which is preliminary data.</text>
</comment>
<dbReference type="Proteomes" id="UP000194360">
    <property type="component" value="Unassembled WGS sequence"/>
</dbReference>
<dbReference type="RefSeq" id="WP_158092328.1">
    <property type="nucleotide sequence ID" value="NZ_AP018920.1"/>
</dbReference>
<dbReference type="STRING" id="2074.BG845_06095"/>
<proteinExistence type="predicted"/>